<dbReference type="Proteomes" id="UP001342418">
    <property type="component" value="Chromosome"/>
</dbReference>
<dbReference type="PRINTS" id="PR00344">
    <property type="entry name" value="BCTRLSENSOR"/>
</dbReference>
<feature type="coiled-coil region" evidence="9">
    <location>
        <begin position="324"/>
        <end position="358"/>
    </location>
</feature>
<keyword evidence="8" id="KW-0902">Two-component regulatory system</keyword>
<protein>
    <recommendedName>
        <fullName evidence="2">histidine kinase</fullName>
        <ecNumber evidence="2">2.7.13.3</ecNumber>
    </recommendedName>
</protein>
<dbReference type="InterPro" id="IPR036890">
    <property type="entry name" value="HATPase_C_sf"/>
</dbReference>
<sequence length="586" mass="63736">MPSGGALARRYRRYGFLNLTATLGAACAAAYFAASYAGGVVEANLRASARETLAVQAEALSGVLDKHRLLAGTLSRRGDVRALFSEPGQQIDRQAAWRIAVQAAGLSSALDVVFFTTDGEPVASGLSLFDDSRLDPSSPLVRAAKFGQLGREAFTFDHGQRAYVFTSGIRGPDTAVVAIVAVFVSLDRLEATWSLSADPIYVVAENGRIFLSNRARWRLRPEPEIIRAGSGALLYETGEGWRAHLDASRFLPLLDWELHVLSGTAPADIARLLWGAITGGLVLLAGLGVQALINRQYVVTLRGRRDRAVSLRLERVVRDRTRALSQSNETLKREVHERRQAEEQLRRTQSELVQTGKLAALGQMSVSLSHEFNQPLAATKSYADNALKYLELGRGKEARDNIRRISELTDRMADISRHLRNFARKPNPTFGNASIAKVIEDAMAVLGARLRETGARVELDMPEGDVRVRGGPVRLQQVFVNLFSNALDAMEGIADPLIEVSVRRRGHRTLVAVHDHGSGIAPEAAASMFDPFFTTKEVGKGMGMGLSISYNIVKDFGGRLTAANHDEGAVFTVELESALEASEAAQ</sequence>
<dbReference type="InterPro" id="IPR003661">
    <property type="entry name" value="HisK_dim/P_dom"/>
</dbReference>
<evidence type="ECO:0000256" key="6">
    <source>
        <dbReference type="ARBA" id="ARBA00022777"/>
    </source>
</evidence>
<keyword evidence="4 11" id="KW-0808">Transferase</keyword>
<dbReference type="EC" id="2.7.13.3" evidence="2"/>
<dbReference type="GO" id="GO:0004673">
    <property type="term" value="F:protein histidine kinase activity"/>
    <property type="evidence" value="ECO:0007669"/>
    <property type="project" value="UniProtKB-EC"/>
</dbReference>
<organism evidence="11 12">
    <name type="scientific">Nitratireductor thuwali</name>
    <dbReference type="NCBI Taxonomy" id="2267699"/>
    <lineage>
        <taxon>Bacteria</taxon>
        <taxon>Pseudomonadati</taxon>
        <taxon>Pseudomonadota</taxon>
        <taxon>Alphaproteobacteria</taxon>
        <taxon>Hyphomicrobiales</taxon>
        <taxon>Phyllobacteriaceae</taxon>
        <taxon>Nitratireductor</taxon>
    </lineage>
</organism>
<proteinExistence type="predicted"/>
<dbReference type="InterPro" id="IPR003594">
    <property type="entry name" value="HATPase_dom"/>
</dbReference>
<evidence type="ECO:0000256" key="8">
    <source>
        <dbReference type="ARBA" id="ARBA00023012"/>
    </source>
</evidence>
<dbReference type="InterPro" id="IPR036097">
    <property type="entry name" value="HisK_dim/P_sf"/>
</dbReference>
<evidence type="ECO:0000256" key="5">
    <source>
        <dbReference type="ARBA" id="ARBA00022741"/>
    </source>
</evidence>
<dbReference type="SMART" id="SM00387">
    <property type="entry name" value="HATPase_c"/>
    <property type="match status" value="1"/>
</dbReference>
<evidence type="ECO:0000256" key="1">
    <source>
        <dbReference type="ARBA" id="ARBA00000085"/>
    </source>
</evidence>
<gene>
    <name evidence="11" type="primary">dctB</name>
    <name evidence="11" type="ORF">NTH_01302</name>
</gene>
<reference evidence="11 12" key="1">
    <citation type="submission" date="2018-07" db="EMBL/GenBank/DDBJ databases">
        <title>Genome sequence of Nitratireductor thuwali#1536.</title>
        <authorList>
            <person name="Michoud G."/>
            <person name="Merlino G."/>
            <person name="Sefrji F.O."/>
            <person name="Daffonchio D."/>
        </authorList>
    </citation>
    <scope>NUCLEOTIDE SEQUENCE [LARGE SCALE GENOMIC DNA]</scope>
    <source>
        <strain evidence="12">Nit1536</strain>
    </source>
</reference>
<keyword evidence="5" id="KW-0547">Nucleotide-binding</keyword>
<dbReference type="RefSeq" id="WP_338529250.1">
    <property type="nucleotide sequence ID" value="NZ_CP030941.1"/>
</dbReference>
<dbReference type="Pfam" id="PF00512">
    <property type="entry name" value="HisKA"/>
    <property type="match status" value="1"/>
</dbReference>
<dbReference type="Pfam" id="PF02518">
    <property type="entry name" value="HATPase_c"/>
    <property type="match status" value="1"/>
</dbReference>
<dbReference type="CDD" id="cd00082">
    <property type="entry name" value="HisKA"/>
    <property type="match status" value="1"/>
</dbReference>
<name>A0ABY5MHW9_9HYPH</name>
<dbReference type="InterPro" id="IPR004358">
    <property type="entry name" value="Sig_transdc_His_kin-like_C"/>
</dbReference>
<dbReference type="PROSITE" id="PS50109">
    <property type="entry name" value="HIS_KIN"/>
    <property type="match status" value="1"/>
</dbReference>
<dbReference type="Gene3D" id="3.30.565.10">
    <property type="entry name" value="Histidine kinase-like ATPase, C-terminal domain"/>
    <property type="match status" value="1"/>
</dbReference>
<keyword evidence="9" id="KW-0175">Coiled coil</keyword>
<dbReference type="SUPFAM" id="SSF47384">
    <property type="entry name" value="Homodimeric domain of signal transducing histidine kinase"/>
    <property type="match status" value="1"/>
</dbReference>
<evidence type="ECO:0000313" key="12">
    <source>
        <dbReference type="Proteomes" id="UP001342418"/>
    </source>
</evidence>
<dbReference type="InterPro" id="IPR005467">
    <property type="entry name" value="His_kinase_dom"/>
</dbReference>
<dbReference type="PANTHER" id="PTHR43065">
    <property type="entry name" value="SENSOR HISTIDINE KINASE"/>
    <property type="match status" value="1"/>
</dbReference>
<dbReference type="SMART" id="SM00388">
    <property type="entry name" value="HisKA"/>
    <property type="match status" value="1"/>
</dbReference>
<accession>A0ABY5MHW9</accession>
<evidence type="ECO:0000256" key="3">
    <source>
        <dbReference type="ARBA" id="ARBA00022553"/>
    </source>
</evidence>
<dbReference type="Gene3D" id="3.30.450.20">
    <property type="entry name" value="PAS domain"/>
    <property type="match status" value="1"/>
</dbReference>
<dbReference type="EMBL" id="CP030941">
    <property type="protein sequence ID" value="UUP16854.1"/>
    <property type="molecule type" value="Genomic_DNA"/>
</dbReference>
<evidence type="ECO:0000256" key="7">
    <source>
        <dbReference type="ARBA" id="ARBA00022840"/>
    </source>
</evidence>
<dbReference type="SUPFAM" id="SSF55874">
    <property type="entry name" value="ATPase domain of HSP90 chaperone/DNA topoisomerase II/histidine kinase"/>
    <property type="match status" value="1"/>
</dbReference>
<keyword evidence="3" id="KW-0597">Phosphoprotein</keyword>
<evidence type="ECO:0000256" key="9">
    <source>
        <dbReference type="SAM" id="Coils"/>
    </source>
</evidence>
<dbReference type="Gene3D" id="1.10.287.130">
    <property type="match status" value="1"/>
</dbReference>
<keyword evidence="6" id="KW-0418">Kinase</keyword>
<comment type="catalytic activity">
    <reaction evidence="1">
        <text>ATP + protein L-histidine = ADP + protein N-phospho-L-histidine.</text>
        <dbReference type="EC" id="2.7.13.3"/>
    </reaction>
</comment>
<dbReference type="PIRSF" id="PIRSF036431">
    <property type="entry name" value="STHK_DctB"/>
    <property type="match status" value="1"/>
</dbReference>
<evidence type="ECO:0000259" key="10">
    <source>
        <dbReference type="PROSITE" id="PS50109"/>
    </source>
</evidence>
<evidence type="ECO:0000256" key="2">
    <source>
        <dbReference type="ARBA" id="ARBA00012438"/>
    </source>
</evidence>
<keyword evidence="7" id="KW-0067">ATP-binding</keyword>
<feature type="domain" description="Histidine kinase" evidence="10">
    <location>
        <begin position="367"/>
        <end position="579"/>
    </location>
</feature>
<keyword evidence="12" id="KW-1185">Reference proteome</keyword>
<evidence type="ECO:0000256" key="4">
    <source>
        <dbReference type="ARBA" id="ARBA00022679"/>
    </source>
</evidence>
<evidence type="ECO:0000313" key="11">
    <source>
        <dbReference type="EMBL" id="UUP16854.1"/>
    </source>
</evidence>
<dbReference type="PANTHER" id="PTHR43065:SF46">
    <property type="entry name" value="C4-DICARBOXYLATE TRANSPORT SENSOR PROTEIN DCTB"/>
    <property type="match status" value="1"/>
</dbReference>
<dbReference type="InterPro" id="IPR017055">
    <property type="entry name" value="Sig_transdc_His_kinase_DctB"/>
</dbReference>